<dbReference type="Gene3D" id="3.40.1090.10">
    <property type="entry name" value="Cytosolic phospholipase A2 catalytic domain"/>
    <property type="match status" value="1"/>
</dbReference>
<dbReference type="Pfam" id="PF01734">
    <property type="entry name" value="Patatin"/>
    <property type="match status" value="1"/>
</dbReference>
<evidence type="ECO:0000313" key="4">
    <source>
        <dbReference type="EMBL" id="PIR45263.1"/>
    </source>
</evidence>
<dbReference type="GO" id="GO:0016042">
    <property type="term" value="P:lipid catabolic process"/>
    <property type="evidence" value="ECO:0007669"/>
    <property type="project" value="UniProtKB-UniRule"/>
</dbReference>
<dbReference type="InterPro" id="IPR002641">
    <property type="entry name" value="PNPLA_dom"/>
</dbReference>
<evidence type="ECO:0000313" key="5">
    <source>
        <dbReference type="Proteomes" id="UP000228767"/>
    </source>
</evidence>
<keyword evidence="1 2" id="KW-0443">Lipid metabolism</keyword>
<feature type="active site" description="Nucleophile" evidence="2">
    <location>
        <position position="37"/>
    </location>
</feature>
<dbReference type="InterPro" id="IPR016035">
    <property type="entry name" value="Acyl_Trfase/lysoPLipase"/>
</dbReference>
<name>A0A2H0RFI1_9BACT</name>
<dbReference type="SUPFAM" id="SSF52151">
    <property type="entry name" value="FabD/lysophospholipase-like"/>
    <property type="match status" value="1"/>
</dbReference>
<gene>
    <name evidence="4" type="ORF">COV10_00025</name>
</gene>
<accession>A0A2H0RFI1</accession>
<dbReference type="EMBL" id="PCYI01000001">
    <property type="protein sequence ID" value="PIR45263.1"/>
    <property type="molecule type" value="Genomic_DNA"/>
</dbReference>
<feature type="active site" description="Proton acceptor" evidence="2">
    <location>
        <position position="153"/>
    </location>
</feature>
<protein>
    <recommendedName>
        <fullName evidence="3">PNPLA domain-containing protein</fullName>
    </recommendedName>
</protein>
<dbReference type="PROSITE" id="PS51635">
    <property type="entry name" value="PNPLA"/>
    <property type="match status" value="1"/>
</dbReference>
<feature type="short sequence motif" description="GXSXG" evidence="2">
    <location>
        <begin position="35"/>
        <end position="39"/>
    </location>
</feature>
<organism evidence="4 5">
    <name type="scientific">Candidatus Vogelbacteria bacterium CG10_big_fil_rev_8_21_14_0_10_51_16</name>
    <dbReference type="NCBI Taxonomy" id="1975045"/>
    <lineage>
        <taxon>Bacteria</taxon>
        <taxon>Candidatus Vogeliibacteriota</taxon>
    </lineage>
</organism>
<keyword evidence="2" id="KW-0442">Lipid degradation</keyword>
<feature type="domain" description="PNPLA" evidence="3">
    <location>
        <begin position="1"/>
        <end position="166"/>
    </location>
</feature>
<comment type="caution">
    <text evidence="2">Lacks conserved residue(s) required for the propagation of feature annotation.</text>
</comment>
<proteinExistence type="predicted"/>
<evidence type="ECO:0000259" key="3">
    <source>
        <dbReference type="PROSITE" id="PS51635"/>
    </source>
</evidence>
<keyword evidence="2" id="KW-0378">Hydrolase</keyword>
<sequence length="296" mass="33858">MLLDGGAVRGAFMGGVLAELHAQGFDRRYWSKYVGTSIGGTSAAYFCTGQIEQGLRFFTEHMPLGMVRRKWGVVPYFDQEYLEWAYRESPDALRVDILKVRQEEVWMPLSNPRTGMAEFVCLNRAPDPARAMLFATNTPMSHPRLRSERCYYDGGFTCQPPVSFPGLEEFEEIWFLSPYLWGHRTGHMKSLAYRVASAVLGLWDPLAARLLAGMNGRENSARVALERMKDRIHIICPELPLLINWRSQDVPAIVEYHRAWSHRRSSPSAREQYDLREVTTLSGRRLRQGGFCFTGN</sequence>
<feature type="short sequence motif" description="DGA/G" evidence="2">
    <location>
        <begin position="153"/>
        <end position="155"/>
    </location>
</feature>
<dbReference type="GO" id="GO:0016787">
    <property type="term" value="F:hydrolase activity"/>
    <property type="evidence" value="ECO:0007669"/>
    <property type="project" value="UniProtKB-UniRule"/>
</dbReference>
<reference evidence="4 5" key="1">
    <citation type="submission" date="2017-09" db="EMBL/GenBank/DDBJ databases">
        <title>Depth-based differentiation of microbial function through sediment-hosted aquifers and enrichment of novel symbionts in the deep terrestrial subsurface.</title>
        <authorList>
            <person name="Probst A.J."/>
            <person name="Ladd B."/>
            <person name="Jarett J.K."/>
            <person name="Geller-Mcgrath D.E."/>
            <person name="Sieber C.M."/>
            <person name="Emerson J.B."/>
            <person name="Anantharaman K."/>
            <person name="Thomas B.C."/>
            <person name="Malmstrom R."/>
            <person name="Stieglmeier M."/>
            <person name="Klingl A."/>
            <person name="Woyke T."/>
            <person name="Ryan C.M."/>
            <person name="Banfield J.F."/>
        </authorList>
    </citation>
    <scope>NUCLEOTIDE SEQUENCE [LARGE SCALE GENOMIC DNA]</scope>
    <source>
        <strain evidence="4">CG10_big_fil_rev_8_21_14_0_10_51_16</strain>
    </source>
</reference>
<dbReference type="AlphaFoldDB" id="A0A2H0RFI1"/>
<evidence type="ECO:0000256" key="1">
    <source>
        <dbReference type="ARBA" id="ARBA00023098"/>
    </source>
</evidence>
<comment type="caution">
    <text evidence="4">The sequence shown here is derived from an EMBL/GenBank/DDBJ whole genome shotgun (WGS) entry which is preliminary data.</text>
</comment>
<dbReference type="Proteomes" id="UP000228767">
    <property type="component" value="Unassembled WGS sequence"/>
</dbReference>
<evidence type="ECO:0000256" key="2">
    <source>
        <dbReference type="PROSITE-ProRule" id="PRU01161"/>
    </source>
</evidence>